<evidence type="ECO:0000313" key="2">
    <source>
        <dbReference type="EMBL" id="WRT64098.1"/>
    </source>
</evidence>
<evidence type="ECO:0000259" key="1">
    <source>
        <dbReference type="Pfam" id="PF01425"/>
    </source>
</evidence>
<dbReference type="InterPro" id="IPR036928">
    <property type="entry name" value="AS_sf"/>
</dbReference>
<name>A0ABZ1CQZ8_9TREE</name>
<dbReference type="PANTHER" id="PTHR42678:SF34">
    <property type="entry name" value="OS04G0183300 PROTEIN"/>
    <property type="match status" value="1"/>
</dbReference>
<dbReference type="RefSeq" id="XP_062788838.1">
    <property type="nucleotide sequence ID" value="XM_062932787.1"/>
</dbReference>
<accession>A0ABZ1CQZ8</accession>
<dbReference type="Proteomes" id="UP001329825">
    <property type="component" value="Chromosome 1"/>
</dbReference>
<keyword evidence="3" id="KW-1185">Reference proteome</keyword>
<gene>
    <name evidence="2" type="ORF">IL334_001027</name>
</gene>
<dbReference type="GeneID" id="87953158"/>
<proteinExistence type="predicted"/>
<dbReference type="Gene3D" id="3.90.1300.10">
    <property type="entry name" value="Amidase signature (AS) domain"/>
    <property type="match status" value="1"/>
</dbReference>
<feature type="domain" description="Amidase" evidence="1">
    <location>
        <begin position="9"/>
        <end position="91"/>
    </location>
</feature>
<dbReference type="PANTHER" id="PTHR42678">
    <property type="entry name" value="AMIDASE"/>
    <property type="match status" value="1"/>
</dbReference>
<organism evidence="2 3">
    <name type="scientific">Kwoniella shivajii</name>
    <dbReference type="NCBI Taxonomy" id="564305"/>
    <lineage>
        <taxon>Eukaryota</taxon>
        <taxon>Fungi</taxon>
        <taxon>Dikarya</taxon>
        <taxon>Basidiomycota</taxon>
        <taxon>Agaricomycotina</taxon>
        <taxon>Tremellomycetes</taxon>
        <taxon>Tremellales</taxon>
        <taxon>Cryptococcaceae</taxon>
        <taxon>Kwoniella</taxon>
    </lineage>
</organism>
<dbReference type="SUPFAM" id="SSF75304">
    <property type="entry name" value="Amidase signature (AS) enzymes"/>
    <property type="match status" value="1"/>
</dbReference>
<reference evidence="2 3" key="1">
    <citation type="submission" date="2024-01" db="EMBL/GenBank/DDBJ databases">
        <title>Comparative genomics of Cryptococcus and Kwoniella reveals pathogenesis evolution and contrasting modes of karyotype evolution via chromosome fusion or intercentromeric recombination.</title>
        <authorList>
            <person name="Coelho M.A."/>
            <person name="David-Palma M."/>
            <person name="Shea T."/>
            <person name="Bowers K."/>
            <person name="McGinley-Smith S."/>
            <person name="Mohammad A.W."/>
            <person name="Gnirke A."/>
            <person name="Yurkov A.M."/>
            <person name="Nowrousian M."/>
            <person name="Sun S."/>
            <person name="Cuomo C.A."/>
            <person name="Heitman J."/>
        </authorList>
    </citation>
    <scope>NUCLEOTIDE SEQUENCE [LARGE SCALE GENOMIC DNA]</scope>
    <source>
        <strain evidence="2">CBS 11374</strain>
    </source>
</reference>
<dbReference type="Pfam" id="PF01425">
    <property type="entry name" value="Amidase"/>
    <property type="match status" value="1"/>
</dbReference>
<sequence length="94" mass="9623">MVVLQLGASGSAVGSSVGWCLASIGTNTLGSVLGPASRAALFAFRPTIGRLSRNGISPVSLDHDVIGPMGLTTYDVALMLEVMSGEDDNDKSIE</sequence>
<dbReference type="EMBL" id="CP141881">
    <property type="protein sequence ID" value="WRT64098.1"/>
    <property type="molecule type" value="Genomic_DNA"/>
</dbReference>
<protein>
    <recommendedName>
        <fullName evidence="1">Amidase domain-containing protein</fullName>
    </recommendedName>
</protein>
<dbReference type="InterPro" id="IPR023631">
    <property type="entry name" value="Amidase_dom"/>
</dbReference>
<evidence type="ECO:0000313" key="3">
    <source>
        <dbReference type="Proteomes" id="UP001329825"/>
    </source>
</evidence>